<dbReference type="Pfam" id="PF25018">
    <property type="entry name" value="HEAT_IPO9_c"/>
    <property type="match status" value="1"/>
</dbReference>
<dbReference type="GO" id="GO:0031267">
    <property type="term" value="F:small GTPase binding"/>
    <property type="evidence" value="ECO:0007669"/>
    <property type="project" value="InterPro"/>
</dbReference>
<dbReference type="AlphaFoldDB" id="A0AAN6GUV2"/>
<evidence type="ECO:0000256" key="2">
    <source>
        <dbReference type="ARBA" id="ARBA00022448"/>
    </source>
</evidence>
<keyword evidence="4" id="KW-0539">Nucleus</keyword>
<comment type="subcellular location">
    <subcellularLocation>
        <location evidence="1">Nucleus</location>
    </subcellularLocation>
</comment>
<dbReference type="PROSITE" id="PS50166">
    <property type="entry name" value="IMPORTIN_B_NT"/>
    <property type="match status" value="1"/>
</dbReference>
<feature type="compositionally biased region" description="Acidic residues" evidence="5">
    <location>
        <begin position="1030"/>
        <end position="1044"/>
    </location>
</feature>
<dbReference type="GO" id="GO:0006606">
    <property type="term" value="P:protein import into nucleus"/>
    <property type="evidence" value="ECO:0007669"/>
    <property type="project" value="TreeGrafter"/>
</dbReference>
<evidence type="ECO:0000256" key="3">
    <source>
        <dbReference type="ARBA" id="ARBA00022927"/>
    </source>
</evidence>
<feature type="domain" description="Importin N-terminal" evidence="6">
    <location>
        <begin position="29"/>
        <end position="121"/>
    </location>
</feature>
<dbReference type="SMART" id="SM00913">
    <property type="entry name" value="IBN_N"/>
    <property type="match status" value="1"/>
</dbReference>
<dbReference type="Pfam" id="PF03810">
    <property type="entry name" value="IBN_N"/>
    <property type="match status" value="1"/>
</dbReference>
<reference evidence="7" key="1">
    <citation type="journal article" date="2023" name="PhytoFront">
        <title>Draft Genome Resources of Seven Strains of Tilletia horrida, Causal Agent of Kernel Smut of Rice.</title>
        <authorList>
            <person name="Khanal S."/>
            <person name="Antony Babu S."/>
            <person name="Zhou X.G."/>
        </authorList>
    </citation>
    <scope>NUCLEOTIDE SEQUENCE</scope>
    <source>
        <strain evidence="7">TX6</strain>
    </source>
</reference>
<sequence length="1158" mass="124492">MSDLSALQAELAQVLAGTLSADTATRRGAEARLAELHAQSIEAGPALSVLILPTSPSPIEPSETALRQAAALSLRQLVKSKWSPLFENFTGYPSGPNGEPEALPEAAKLTVRTNLLHALASSSTKSARLAASYTLAAIASSDFPDQFPELLPALGQMLQSESSPDTVHGALSFLTEFVRDELDEQQIVGIGQDLLPLMERILANEQYSAFLRARTLLIFRQLLTTLHMLKDTYPDIVKSATDNLLPRWLQALTGLISADITSQLEPSTGWEALALRNEAYKTLKHAAYFRSYFRPHLAGVVEATLGALDRALPFFENIELAPLPQYADTGFPSAPDGEQDIFVNISGVAASAFELLGECVRLREAESSKKRAKAQSQSPATNPFFDTSSPSTVTPHFKALLTQLFAYARVTLADEETWAEDINAFVAADEDEAYIGPDSTASSLLRIVAIEQLYEILSSSPELTLNAVGEVIAQACNQGRAKKAQGLNVWWKEEEAALACLGSVAELVEETLELEGGTKALNLEQIFQEVVMPNINAQAPPFLRGRAFVFSSQYASVLPPHLATEFLEQAVQTIESPHPAAGHDGENAGEIVTVSAVRCIKNFHRHLATEVLRPFASRIISRLGPLLSSAQEDILVLLLETVQAVVAESASTTEAQVAIVPAETYAAIVQVALNVWAGNARDPVLTSVVSDLLETLASSRAPGVALAVGSHTLPQLATSMTSTPDSDEENAPLRQSAVELTSSVLGGSEGAVLAEMGAVNIILPHLLEVLRRTEDRDIMQYGIRSLTLLVGKVPEQVLAWTSPDGNTNAINAILSVVARVLSPAEAEAGGLAVGDLLIALLRKAGNAVVPALPDLLQALVRRLVDAQTASFSQSLILPFAYLMQEQAAVVLELLESTSVQVTVPTSTGSEQRSLSGLEALTTKWVEDCETFQGFWAQRISTLALARLLESRRPILDQVLVKGDQLPDTTNVIRTRSRAKTMPHKFTQIPISAKLLKIVVNEFARATRGPPGGIAAGLGLGTGERAKTPDTDDEDGDWDDEDEPDLDSKGMSYFVGTNMCRLVDVLGAGGIEGLDGDDLLLGTEDSDLKTDPVYHMDMKSHLAAFLRNLQSVSPPLPESVTSTLTDEESFCWSVLNPAPTSWDFLVPAARETTKQLDLD</sequence>
<dbReference type="GO" id="GO:0005829">
    <property type="term" value="C:cytosol"/>
    <property type="evidence" value="ECO:0007669"/>
    <property type="project" value="TreeGrafter"/>
</dbReference>
<dbReference type="Proteomes" id="UP001176517">
    <property type="component" value="Unassembled WGS sequence"/>
</dbReference>
<evidence type="ECO:0000259" key="6">
    <source>
        <dbReference type="PROSITE" id="PS50166"/>
    </source>
</evidence>
<name>A0AAN6GUV2_9BASI</name>
<organism evidence="7 8">
    <name type="scientific">Tilletia horrida</name>
    <dbReference type="NCBI Taxonomy" id="155126"/>
    <lineage>
        <taxon>Eukaryota</taxon>
        <taxon>Fungi</taxon>
        <taxon>Dikarya</taxon>
        <taxon>Basidiomycota</taxon>
        <taxon>Ustilaginomycotina</taxon>
        <taxon>Exobasidiomycetes</taxon>
        <taxon>Tilletiales</taxon>
        <taxon>Tilletiaceae</taxon>
        <taxon>Tilletia</taxon>
    </lineage>
</organism>
<comment type="caution">
    <text evidence="7">The sequence shown here is derived from an EMBL/GenBank/DDBJ whole genome shotgun (WGS) entry which is preliminary data.</text>
</comment>
<proteinExistence type="predicted"/>
<feature type="region of interest" description="Disordered" evidence="5">
    <location>
        <begin position="1013"/>
        <end position="1046"/>
    </location>
</feature>
<protein>
    <recommendedName>
        <fullName evidence="6">Importin N-terminal domain-containing protein</fullName>
    </recommendedName>
</protein>
<dbReference type="InterPro" id="IPR001494">
    <property type="entry name" value="Importin-beta_N"/>
</dbReference>
<dbReference type="InterPro" id="IPR016024">
    <property type="entry name" value="ARM-type_fold"/>
</dbReference>
<keyword evidence="3" id="KW-0653">Protein transport</keyword>
<evidence type="ECO:0000256" key="1">
    <source>
        <dbReference type="ARBA" id="ARBA00004123"/>
    </source>
</evidence>
<dbReference type="PANTHER" id="PTHR10997:SF9">
    <property type="entry name" value="IMPORTIN-9"/>
    <property type="match status" value="1"/>
</dbReference>
<keyword evidence="8" id="KW-1185">Reference proteome</keyword>
<dbReference type="PANTHER" id="PTHR10997">
    <property type="entry name" value="IMPORTIN-7, 8, 11"/>
    <property type="match status" value="1"/>
</dbReference>
<accession>A0AAN6GUV2</accession>
<dbReference type="SUPFAM" id="SSF48371">
    <property type="entry name" value="ARM repeat"/>
    <property type="match status" value="1"/>
</dbReference>
<dbReference type="InterPro" id="IPR011989">
    <property type="entry name" value="ARM-like"/>
</dbReference>
<dbReference type="Gene3D" id="1.25.10.10">
    <property type="entry name" value="Leucine-rich Repeat Variant"/>
    <property type="match status" value="1"/>
</dbReference>
<gene>
    <name evidence="7" type="ORF">OC846_000662</name>
</gene>
<evidence type="ECO:0000313" key="8">
    <source>
        <dbReference type="Proteomes" id="UP001176517"/>
    </source>
</evidence>
<evidence type="ECO:0000256" key="5">
    <source>
        <dbReference type="SAM" id="MobiDB-lite"/>
    </source>
</evidence>
<evidence type="ECO:0000256" key="4">
    <source>
        <dbReference type="ARBA" id="ARBA00023242"/>
    </source>
</evidence>
<dbReference type="GO" id="GO:0005635">
    <property type="term" value="C:nuclear envelope"/>
    <property type="evidence" value="ECO:0007669"/>
    <property type="project" value="TreeGrafter"/>
</dbReference>
<dbReference type="EMBL" id="JAPDMZ010000007">
    <property type="protein sequence ID" value="KAK0557212.1"/>
    <property type="molecule type" value="Genomic_DNA"/>
</dbReference>
<keyword evidence="2" id="KW-0813">Transport</keyword>
<dbReference type="InterPro" id="IPR056840">
    <property type="entry name" value="HEAT_IPO9_central"/>
</dbReference>
<evidence type="ECO:0000313" key="7">
    <source>
        <dbReference type="EMBL" id="KAK0557212.1"/>
    </source>
</evidence>